<sequence length="65" mass="7483">MNYCELNGLPPLTVLVVEKYLGVPGEGLITVKNPDFERERVYDYDWFNVYPPDETEFAQALTAKL</sequence>
<gene>
    <name evidence="1" type="ORF">S03H2_21290</name>
</gene>
<proteinExistence type="predicted"/>
<reference evidence="1" key="1">
    <citation type="journal article" date="2014" name="Front. Microbiol.">
        <title>High frequency of phylogenetically diverse reductive dehalogenase-homologous genes in deep subseafloor sedimentary metagenomes.</title>
        <authorList>
            <person name="Kawai M."/>
            <person name="Futagami T."/>
            <person name="Toyoda A."/>
            <person name="Takaki Y."/>
            <person name="Nishi S."/>
            <person name="Hori S."/>
            <person name="Arai W."/>
            <person name="Tsubouchi T."/>
            <person name="Morono Y."/>
            <person name="Uchiyama I."/>
            <person name="Ito T."/>
            <person name="Fujiyama A."/>
            <person name="Inagaki F."/>
            <person name="Takami H."/>
        </authorList>
    </citation>
    <scope>NUCLEOTIDE SEQUENCE</scope>
    <source>
        <strain evidence="1">Expedition CK06-06</strain>
    </source>
</reference>
<organism evidence="1">
    <name type="scientific">marine sediment metagenome</name>
    <dbReference type="NCBI Taxonomy" id="412755"/>
    <lineage>
        <taxon>unclassified sequences</taxon>
        <taxon>metagenomes</taxon>
        <taxon>ecological metagenomes</taxon>
    </lineage>
</organism>
<name>X1GFV2_9ZZZZ</name>
<dbReference type="AlphaFoldDB" id="X1GFV2"/>
<evidence type="ECO:0000313" key="1">
    <source>
        <dbReference type="EMBL" id="GAH43705.1"/>
    </source>
</evidence>
<protein>
    <submittedName>
        <fullName evidence="1">Uncharacterized protein</fullName>
    </submittedName>
</protein>
<comment type="caution">
    <text evidence="1">The sequence shown here is derived from an EMBL/GenBank/DDBJ whole genome shotgun (WGS) entry which is preliminary data.</text>
</comment>
<dbReference type="EMBL" id="BARU01011314">
    <property type="protein sequence ID" value="GAH43705.1"/>
    <property type="molecule type" value="Genomic_DNA"/>
</dbReference>
<accession>X1GFV2</accession>